<proteinExistence type="predicted"/>
<protein>
    <recommendedName>
        <fullName evidence="2">Agenet domain-containing protein</fullName>
    </recommendedName>
</protein>
<sequence>MSDNKVYVGWEERVMRRESGNRLVHFYLNDAAGNSLLAVVGTERSLRHMVYSVTEDFIRVFGSTIEVHSGMKWQTKREVVDLLISIASRGDPIIAHSNSQVAQPCPEVKITMSDKPPVRPEQQSRKLSKFNHNIELLSEDSGMRGCWFRCKVIKSSKKLLLVQYYDVPDADGSGKLEERVSASKVAAADILGMRFTGRPAIRPWPRENSSDLTLKVGAAVDAWQSNCWCEGIVFGFSTSADKNPHVYFPGEKRFSAVERKNLRVSRDWINNKWVDIDGKPDILSWLSSNHSPRVIPPVPRFPVSAEASMPSTSSKRPRSAATSVAPQYVEVLNYKKRLVIRYCEEMAQKGSGSTVHGDTTGEPNEVARK</sequence>
<dbReference type="EMBL" id="OU503036">
    <property type="protein sequence ID" value="CAI9755193.1"/>
    <property type="molecule type" value="Genomic_DNA"/>
</dbReference>
<name>A0AAD1YRM1_9LAMI</name>
<dbReference type="AlphaFoldDB" id="A0AAD1YRM1"/>
<feature type="domain" description="Agenet" evidence="2">
    <location>
        <begin position="212"/>
        <end position="270"/>
    </location>
</feature>
<dbReference type="PANTHER" id="PTHR31917:SF3">
    <property type="entry name" value="BROMO ADJACENT-LIKE DOMAIN PROTEIN"/>
    <property type="match status" value="1"/>
</dbReference>
<evidence type="ECO:0000259" key="2">
    <source>
        <dbReference type="SMART" id="SM00743"/>
    </source>
</evidence>
<dbReference type="PANTHER" id="PTHR31917">
    <property type="entry name" value="AGENET DOMAIN-CONTAINING PROTEIN-RELATED"/>
    <property type="match status" value="1"/>
</dbReference>
<dbReference type="Proteomes" id="UP000834106">
    <property type="component" value="Chromosome 1"/>
</dbReference>
<keyword evidence="4" id="KW-1185">Reference proteome</keyword>
<reference evidence="3" key="1">
    <citation type="submission" date="2023-05" db="EMBL/GenBank/DDBJ databases">
        <authorList>
            <person name="Huff M."/>
        </authorList>
    </citation>
    <scope>NUCLEOTIDE SEQUENCE</scope>
</reference>
<gene>
    <name evidence="3" type="ORF">FPE_LOCUS2624</name>
</gene>
<evidence type="ECO:0000256" key="1">
    <source>
        <dbReference type="SAM" id="MobiDB-lite"/>
    </source>
</evidence>
<dbReference type="InterPro" id="IPR014002">
    <property type="entry name" value="Agenet_dom_plant"/>
</dbReference>
<dbReference type="SMART" id="SM00743">
    <property type="entry name" value="Agenet"/>
    <property type="match status" value="1"/>
</dbReference>
<evidence type="ECO:0000313" key="3">
    <source>
        <dbReference type="EMBL" id="CAI9755193.1"/>
    </source>
</evidence>
<dbReference type="Pfam" id="PF05641">
    <property type="entry name" value="Agenet"/>
    <property type="match status" value="1"/>
</dbReference>
<feature type="region of interest" description="Disordered" evidence="1">
    <location>
        <begin position="349"/>
        <end position="369"/>
    </location>
</feature>
<accession>A0AAD1YRM1</accession>
<evidence type="ECO:0000313" key="4">
    <source>
        <dbReference type="Proteomes" id="UP000834106"/>
    </source>
</evidence>
<organism evidence="3 4">
    <name type="scientific">Fraxinus pennsylvanica</name>
    <dbReference type="NCBI Taxonomy" id="56036"/>
    <lineage>
        <taxon>Eukaryota</taxon>
        <taxon>Viridiplantae</taxon>
        <taxon>Streptophyta</taxon>
        <taxon>Embryophyta</taxon>
        <taxon>Tracheophyta</taxon>
        <taxon>Spermatophyta</taxon>
        <taxon>Magnoliopsida</taxon>
        <taxon>eudicotyledons</taxon>
        <taxon>Gunneridae</taxon>
        <taxon>Pentapetalae</taxon>
        <taxon>asterids</taxon>
        <taxon>lamiids</taxon>
        <taxon>Lamiales</taxon>
        <taxon>Oleaceae</taxon>
        <taxon>Oleeae</taxon>
        <taxon>Fraxinus</taxon>
    </lineage>
</organism>
<dbReference type="InterPro" id="IPR008395">
    <property type="entry name" value="Agenet-like_dom"/>
</dbReference>